<proteinExistence type="predicted"/>
<dbReference type="AlphaFoldDB" id="A0AAV2LWL4"/>
<dbReference type="EMBL" id="OZ035827">
    <property type="protein sequence ID" value="CAL1605450.1"/>
    <property type="molecule type" value="Genomic_DNA"/>
</dbReference>
<protein>
    <recommendedName>
        <fullName evidence="4">NADH dehydrogenase subunit 6</fullName>
    </recommendedName>
</protein>
<gene>
    <name evidence="2" type="ORF">KC01_LOCUS32837</name>
</gene>
<reference evidence="2 3" key="1">
    <citation type="submission" date="2024-04" db="EMBL/GenBank/DDBJ databases">
        <authorList>
            <person name="Waldvogel A.-M."/>
            <person name="Schoenle A."/>
        </authorList>
    </citation>
    <scope>NUCLEOTIDE SEQUENCE [LARGE SCALE GENOMIC DNA]</scope>
</reference>
<sequence length="102" mass="10415">MVGMRVGGGGGGGGLGVWMMGMDGEGIFWVVVVVLLIVGFFLDFMGFGFVVGWGGFCFLFGGCFGGGVFLDSVWGGFVGGCVVVGLGGVGWWGLWLGVVGCW</sequence>
<feature type="transmembrane region" description="Helical" evidence="1">
    <location>
        <begin position="76"/>
        <end position="99"/>
    </location>
</feature>
<keyword evidence="1" id="KW-1133">Transmembrane helix</keyword>
<name>A0AAV2LWL4_KNICA</name>
<accession>A0AAV2LWL4</accession>
<evidence type="ECO:0008006" key="4">
    <source>
        <dbReference type="Google" id="ProtNLM"/>
    </source>
</evidence>
<dbReference type="Proteomes" id="UP001497482">
    <property type="component" value="Chromosome 5"/>
</dbReference>
<feature type="transmembrane region" description="Helical" evidence="1">
    <location>
        <begin position="49"/>
        <end position="70"/>
    </location>
</feature>
<evidence type="ECO:0000313" key="3">
    <source>
        <dbReference type="Proteomes" id="UP001497482"/>
    </source>
</evidence>
<evidence type="ECO:0000313" key="2">
    <source>
        <dbReference type="EMBL" id="CAL1605450.1"/>
    </source>
</evidence>
<feature type="transmembrane region" description="Helical" evidence="1">
    <location>
        <begin position="26"/>
        <end position="42"/>
    </location>
</feature>
<keyword evidence="3" id="KW-1185">Reference proteome</keyword>
<keyword evidence="1" id="KW-0812">Transmembrane</keyword>
<keyword evidence="1" id="KW-0472">Membrane</keyword>
<evidence type="ECO:0000256" key="1">
    <source>
        <dbReference type="SAM" id="Phobius"/>
    </source>
</evidence>
<organism evidence="2 3">
    <name type="scientific">Knipowitschia caucasica</name>
    <name type="common">Caucasian dwarf goby</name>
    <name type="synonym">Pomatoschistus caucasicus</name>
    <dbReference type="NCBI Taxonomy" id="637954"/>
    <lineage>
        <taxon>Eukaryota</taxon>
        <taxon>Metazoa</taxon>
        <taxon>Chordata</taxon>
        <taxon>Craniata</taxon>
        <taxon>Vertebrata</taxon>
        <taxon>Euteleostomi</taxon>
        <taxon>Actinopterygii</taxon>
        <taxon>Neopterygii</taxon>
        <taxon>Teleostei</taxon>
        <taxon>Neoteleostei</taxon>
        <taxon>Acanthomorphata</taxon>
        <taxon>Gobiaria</taxon>
        <taxon>Gobiiformes</taxon>
        <taxon>Gobioidei</taxon>
        <taxon>Gobiidae</taxon>
        <taxon>Gobiinae</taxon>
        <taxon>Knipowitschia</taxon>
    </lineage>
</organism>